<keyword evidence="3" id="KW-1185">Reference proteome</keyword>
<sequence length="60" mass="6879">MEIFYIFLLLVVICLFAALRKKRFGLLLVPVLAIVLFMIVEIILVPAPLLDTVKFIFSLQ</sequence>
<evidence type="ECO:0000256" key="1">
    <source>
        <dbReference type="SAM" id="Phobius"/>
    </source>
</evidence>
<evidence type="ECO:0000313" key="2">
    <source>
        <dbReference type="EMBL" id="RTQ96283.1"/>
    </source>
</evidence>
<proteinExistence type="predicted"/>
<organism evidence="2 3">
    <name type="scientific">Lysinibacillus telephonicus</name>
    <dbReference type="NCBI Taxonomy" id="1714840"/>
    <lineage>
        <taxon>Bacteria</taxon>
        <taxon>Bacillati</taxon>
        <taxon>Bacillota</taxon>
        <taxon>Bacilli</taxon>
        <taxon>Bacillales</taxon>
        <taxon>Bacillaceae</taxon>
        <taxon>Lysinibacillus</taxon>
    </lineage>
</organism>
<keyword evidence="1" id="KW-1133">Transmembrane helix</keyword>
<evidence type="ECO:0000313" key="3">
    <source>
        <dbReference type="Proteomes" id="UP000276349"/>
    </source>
</evidence>
<keyword evidence="1" id="KW-0472">Membrane</keyword>
<dbReference type="EMBL" id="RXNR01000002">
    <property type="protein sequence ID" value="RTQ96283.1"/>
    <property type="molecule type" value="Genomic_DNA"/>
</dbReference>
<name>A0A3S0HQ51_9BACI</name>
<feature type="transmembrane region" description="Helical" evidence="1">
    <location>
        <begin position="27"/>
        <end position="50"/>
    </location>
</feature>
<comment type="caution">
    <text evidence="2">The sequence shown here is derived from an EMBL/GenBank/DDBJ whole genome shotgun (WGS) entry which is preliminary data.</text>
</comment>
<gene>
    <name evidence="2" type="ORF">EKG35_01125</name>
</gene>
<protein>
    <submittedName>
        <fullName evidence="2">Uncharacterized protein</fullName>
    </submittedName>
</protein>
<dbReference type="Proteomes" id="UP000276349">
    <property type="component" value="Unassembled WGS sequence"/>
</dbReference>
<dbReference type="AlphaFoldDB" id="A0A3S0HQ51"/>
<dbReference type="OrthoDB" id="2696663at2"/>
<accession>A0A3S0HQ51</accession>
<keyword evidence="1" id="KW-0812">Transmembrane</keyword>
<reference evidence="2 3" key="1">
    <citation type="submission" date="2018-12" db="EMBL/GenBank/DDBJ databases">
        <authorList>
            <person name="Yu L."/>
        </authorList>
    </citation>
    <scope>NUCLEOTIDE SEQUENCE [LARGE SCALE GENOMIC DNA]</scope>
    <source>
        <strain evidence="2 3">S5H2222</strain>
    </source>
</reference>